<dbReference type="EMBL" id="AP014936">
    <property type="protein sequence ID" value="BAU46645.1"/>
    <property type="molecule type" value="Genomic_DNA"/>
</dbReference>
<dbReference type="OrthoDB" id="9792294at2"/>
<dbReference type="RefSeq" id="WP_096457147.1">
    <property type="nucleotide sequence ID" value="NZ_AP014936.1"/>
</dbReference>
<gene>
    <name evidence="1" type="ORF">SVA_0063</name>
</gene>
<protein>
    <submittedName>
        <fullName evidence="1">Uncharacterized protein</fullName>
    </submittedName>
</protein>
<evidence type="ECO:0000313" key="2">
    <source>
        <dbReference type="Proteomes" id="UP000218899"/>
    </source>
</evidence>
<sequence length="140" mass="15431">MRGEADCPFEKPILSGQCACELAARSTFGEQLRVRCRSALACTNCQTLLALLRERARFALKLPDPFAPIPFGKEMRLMVGGLTGLQEAIHGDSGDRTVVADVHRLVQDAQSRYGGLAQLPFHEIVKSIAAFQSRRHRPRG</sequence>
<name>A0A1B4V0E2_9GAMM</name>
<dbReference type="AlphaFoldDB" id="A0A1B4V0E2"/>
<organism evidence="1 2">
    <name type="scientific">Sulfurifustis variabilis</name>
    <dbReference type="NCBI Taxonomy" id="1675686"/>
    <lineage>
        <taxon>Bacteria</taxon>
        <taxon>Pseudomonadati</taxon>
        <taxon>Pseudomonadota</taxon>
        <taxon>Gammaproteobacteria</taxon>
        <taxon>Acidiferrobacterales</taxon>
        <taxon>Acidiferrobacteraceae</taxon>
        <taxon>Sulfurifustis</taxon>
    </lineage>
</organism>
<accession>A0A1B4V0E2</accession>
<dbReference type="Proteomes" id="UP000218899">
    <property type="component" value="Chromosome"/>
</dbReference>
<dbReference type="KEGG" id="sva:SVA_0063"/>
<evidence type="ECO:0000313" key="1">
    <source>
        <dbReference type="EMBL" id="BAU46645.1"/>
    </source>
</evidence>
<reference evidence="1 2" key="1">
    <citation type="submission" date="2015-08" db="EMBL/GenBank/DDBJ databases">
        <title>Complete genome sequence of Sulfurifustis variabilis.</title>
        <authorList>
            <person name="Miura A."/>
            <person name="Kojima H."/>
            <person name="Fukui M."/>
        </authorList>
    </citation>
    <scope>NUCLEOTIDE SEQUENCE [LARGE SCALE GENOMIC DNA]</scope>
    <source>
        <strain evidence="2">skN76</strain>
    </source>
</reference>
<proteinExistence type="predicted"/>
<keyword evidence="2" id="KW-1185">Reference proteome</keyword>